<feature type="coiled-coil region" evidence="1">
    <location>
        <begin position="99"/>
        <end position="126"/>
    </location>
</feature>
<evidence type="ECO:0000313" key="4">
    <source>
        <dbReference type="Proteomes" id="UP001201812"/>
    </source>
</evidence>
<sequence length="269" mass="29201">MPPKPKPYPLEKTEAAGEMSKKKKLSFGKPKMVKDVVPECNTETVFVMVNAKIQPAQTKLRERPILQESGKPKEEESDQQQKSLRLPLTGVQVSPEDELKQLLLDFNALQEENKELVKLFRQLKNDLRAQHDAVQRDSSRLYDLLKTSAVGQELSAAGSGSKPVSSGQESKKSSGQDLLIPQPVHYKKVNHMRGGQAIPRFIPEVVQPQVPTNPAPKANVAASSDAGSGINASGPPPPPANVPANVPAPPAAVRKPKSDVTSCYLAPKF</sequence>
<dbReference type="EMBL" id="JAKKPZ010000279">
    <property type="protein sequence ID" value="KAI1697240.1"/>
    <property type="molecule type" value="Genomic_DNA"/>
</dbReference>
<evidence type="ECO:0000313" key="3">
    <source>
        <dbReference type="EMBL" id="KAI1697240.1"/>
    </source>
</evidence>
<dbReference type="Proteomes" id="UP001201812">
    <property type="component" value="Unassembled WGS sequence"/>
</dbReference>
<dbReference type="AlphaFoldDB" id="A0AAD4MJW3"/>
<feature type="compositionally biased region" description="Basic and acidic residues" evidence="2">
    <location>
        <begin position="59"/>
        <end position="74"/>
    </location>
</feature>
<proteinExistence type="predicted"/>
<comment type="caution">
    <text evidence="3">The sequence shown here is derived from an EMBL/GenBank/DDBJ whole genome shotgun (WGS) entry which is preliminary data.</text>
</comment>
<evidence type="ECO:0000256" key="1">
    <source>
        <dbReference type="SAM" id="Coils"/>
    </source>
</evidence>
<feature type="region of interest" description="Disordered" evidence="2">
    <location>
        <begin position="56"/>
        <end position="89"/>
    </location>
</feature>
<protein>
    <submittedName>
        <fullName evidence="3">Uncharacterized protein</fullName>
    </submittedName>
</protein>
<organism evidence="3 4">
    <name type="scientific">Ditylenchus destructor</name>
    <dbReference type="NCBI Taxonomy" id="166010"/>
    <lineage>
        <taxon>Eukaryota</taxon>
        <taxon>Metazoa</taxon>
        <taxon>Ecdysozoa</taxon>
        <taxon>Nematoda</taxon>
        <taxon>Chromadorea</taxon>
        <taxon>Rhabditida</taxon>
        <taxon>Tylenchina</taxon>
        <taxon>Tylenchomorpha</taxon>
        <taxon>Sphaerularioidea</taxon>
        <taxon>Anguinidae</taxon>
        <taxon>Anguininae</taxon>
        <taxon>Ditylenchus</taxon>
    </lineage>
</organism>
<keyword evidence="4" id="KW-1185">Reference proteome</keyword>
<gene>
    <name evidence="3" type="ORF">DdX_18609</name>
</gene>
<feature type="region of interest" description="Disordered" evidence="2">
    <location>
        <begin position="1"/>
        <end position="28"/>
    </location>
</feature>
<evidence type="ECO:0000256" key="2">
    <source>
        <dbReference type="SAM" id="MobiDB-lite"/>
    </source>
</evidence>
<feature type="region of interest" description="Disordered" evidence="2">
    <location>
        <begin position="152"/>
        <end position="182"/>
    </location>
</feature>
<keyword evidence="1" id="KW-0175">Coiled coil</keyword>
<feature type="compositionally biased region" description="Pro residues" evidence="2">
    <location>
        <begin position="234"/>
        <end position="250"/>
    </location>
</feature>
<accession>A0AAD4MJW3</accession>
<name>A0AAD4MJW3_9BILA</name>
<feature type="region of interest" description="Disordered" evidence="2">
    <location>
        <begin position="208"/>
        <end position="260"/>
    </location>
</feature>
<reference evidence="3" key="1">
    <citation type="submission" date="2022-01" db="EMBL/GenBank/DDBJ databases">
        <title>Genome Sequence Resource for Two Populations of Ditylenchus destructor, the Migratory Endoparasitic Phytonematode.</title>
        <authorList>
            <person name="Zhang H."/>
            <person name="Lin R."/>
            <person name="Xie B."/>
        </authorList>
    </citation>
    <scope>NUCLEOTIDE SEQUENCE</scope>
    <source>
        <strain evidence="3">BazhouSP</strain>
    </source>
</reference>